<evidence type="ECO:0000313" key="3">
    <source>
        <dbReference type="Proteomes" id="UP000724149"/>
    </source>
</evidence>
<evidence type="ECO:0000256" key="1">
    <source>
        <dbReference type="SAM" id="Phobius"/>
    </source>
</evidence>
<gene>
    <name evidence="2" type="primary">spoVAC</name>
    <name evidence="2" type="ORF">H9X81_11165</name>
</gene>
<dbReference type="NCBIfam" id="TIGR02838">
    <property type="entry name" value="spore_V_AC"/>
    <property type="match status" value="1"/>
</dbReference>
<comment type="caution">
    <text evidence="2">The sequence shown here is derived from an EMBL/GenBank/DDBJ whole genome shotgun (WGS) entry which is preliminary data.</text>
</comment>
<dbReference type="PANTHER" id="PTHR38450:SF1">
    <property type="entry name" value="STAGE V SPORULATION PROTEIN AC"/>
    <property type="match status" value="1"/>
</dbReference>
<dbReference type="InterPro" id="IPR005562">
    <property type="entry name" value="SpoVA"/>
</dbReference>
<name>A0ABS2GQ65_9FIRM</name>
<keyword evidence="1" id="KW-0472">Membrane</keyword>
<protein>
    <submittedName>
        <fullName evidence="2">Stage V sporulation protein AC</fullName>
    </submittedName>
</protein>
<accession>A0ABS2GQ65</accession>
<dbReference type="EMBL" id="JACSNR010000013">
    <property type="protein sequence ID" value="MBM6924246.1"/>
    <property type="molecule type" value="Genomic_DNA"/>
</dbReference>
<dbReference type="RefSeq" id="WP_191391790.1">
    <property type="nucleotide sequence ID" value="NZ_JACSNR010000013.1"/>
</dbReference>
<proteinExistence type="predicted"/>
<dbReference type="Pfam" id="PF03862">
    <property type="entry name" value="SpoVAC_SpoVAEB"/>
    <property type="match status" value="1"/>
</dbReference>
<keyword evidence="1" id="KW-0812">Transmembrane</keyword>
<dbReference type="InterPro" id="IPR014203">
    <property type="entry name" value="Spore_V_AC"/>
</dbReference>
<dbReference type="Proteomes" id="UP000724149">
    <property type="component" value="Unassembled WGS sequence"/>
</dbReference>
<reference evidence="2 3" key="1">
    <citation type="journal article" date="2021" name="Sci. Rep.">
        <title>The distribution of antibiotic resistance genes in chicken gut microbiota commensals.</title>
        <authorList>
            <person name="Juricova H."/>
            <person name="Matiasovicova J."/>
            <person name="Kubasova T."/>
            <person name="Cejkova D."/>
            <person name="Rychlik I."/>
        </authorList>
    </citation>
    <scope>NUCLEOTIDE SEQUENCE [LARGE SCALE GENOMIC DNA]</scope>
    <source>
        <strain evidence="2 3">An564</strain>
    </source>
</reference>
<sequence>MSLTESEYDALTKRYSQNSKPWINVPKAFLIGGGICALGQGLIEGYTRLGLPADLASGACSMTLVVLSALCTGLGIYDQIARHAGAGTLVPITGFANAMVSPALEFKSEGLILGTGAKMFAIAGPVLVYGISASVLYGLIRFLFGQA</sequence>
<feature type="transmembrane region" description="Helical" evidence="1">
    <location>
        <begin position="120"/>
        <end position="144"/>
    </location>
</feature>
<organism evidence="2 3">
    <name type="scientific">Hydrogenoanaerobacterium saccharovorans</name>
    <dbReference type="NCBI Taxonomy" id="474960"/>
    <lineage>
        <taxon>Bacteria</taxon>
        <taxon>Bacillati</taxon>
        <taxon>Bacillota</taxon>
        <taxon>Clostridia</taxon>
        <taxon>Eubacteriales</taxon>
        <taxon>Oscillospiraceae</taxon>
        <taxon>Hydrogenoanaerobacterium</taxon>
    </lineage>
</organism>
<keyword evidence="3" id="KW-1185">Reference proteome</keyword>
<evidence type="ECO:0000313" key="2">
    <source>
        <dbReference type="EMBL" id="MBM6924246.1"/>
    </source>
</evidence>
<feature type="transmembrane region" description="Helical" evidence="1">
    <location>
        <begin position="21"/>
        <end position="43"/>
    </location>
</feature>
<feature type="transmembrane region" description="Helical" evidence="1">
    <location>
        <begin position="55"/>
        <end position="77"/>
    </location>
</feature>
<feature type="transmembrane region" description="Helical" evidence="1">
    <location>
        <begin position="84"/>
        <end position="100"/>
    </location>
</feature>
<keyword evidence="1" id="KW-1133">Transmembrane helix</keyword>
<dbReference type="PANTHER" id="PTHR38450">
    <property type="entry name" value="STAGE V SPORULATION PROTEIN AC-RELATED"/>
    <property type="match status" value="1"/>
</dbReference>